<feature type="domain" description="Glycosyl hydrolase family 13 catalytic" evidence="5">
    <location>
        <begin position="195"/>
        <end position="572"/>
    </location>
</feature>
<dbReference type="InterPro" id="IPR014756">
    <property type="entry name" value="Ig_E-set"/>
</dbReference>
<dbReference type="SMART" id="SM00642">
    <property type="entry name" value="Aamy"/>
    <property type="match status" value="1"/>
</dbReference>
<evidence type="ECO:0000313" key="7">
    <source>
        <dbReference type="Proteomes" id="UP001157133"/>
    </source>
</evidence>
<feature type="region of interest" description="Disordered" evidence="4">
    <location>
        <begin position="468"/>
        <end position="491"/>
    </location>
</feature>
<dbReference type="Pfam" id="PF02922">
    <property type="entry name" value="CBM_48"/>
    <property type="match status" value="1"/>
</dbReference>
<dbReference type="SUPFAM" id="SSF51011">
    <property type="entry name" value="Glycosyl hydrolase domain"/>
    <property type="match status" value="1"/>
</dbReference>
<sequence>MTSTFILQTGTPYPLGSTPKSNGVNFAIFSAHAQKVELCLFDDSGHTEVARIAMPHCNHQVWHCFLEGCQPGQLYGYRVHGPYQPDQGLRFNPNKLLLDPYGKSIFGQFQWSERHYAYDMQSDDEDLAKDSRDNALDMPKSRVIALAQANTQHPDIPWADTVIYECHVKGATRLHPEIPTPMRGRFLGLCHPAFIDHLTRLGVTTVELLPVHYFINEHFLEEKRLVNYWGYNSLSFFAPHSDYLSSEDVGEFQHMVRVLHQHNIEVIIDVVYNHTAEGNRLGPTLSLRGIDNVSYYKLQHQQPRHYINDTGCGNTLDLNHPRCLQLVMDSLRFWVETMGVDGFRFDLAAILARNPDGFSSNSGFFRAILQDPILSQVKLIAEPWDIGPGGYQLGNFPPPWSEWNDRYRDIMRRFWRGDHGVLPEFARRIHGSSDMFEHNGRGPHSSVNFITSHDGFSLRDLVSYQNKHNQANGEDNRDGHSDNFSANYGVEGETRDPDILARRLRQQKNLLTSLFLAQGVPMLRSGDEFSQSQGGNNNAYCQDNEINWLRWEKYQNSDNNLCDFINQLSQIRQQFPGLRLSRFIHKDNTPYTITWLNSDGQAMSKENWGSHSNRYIGYLITGLETPILCLFNSGCTNHKVELPICQANTKRQWRLLLTTDANVNCDEFQYISGSLFLSPQSSWILTTANEPKPRQELSRD</sequence>
<gene>
    <name evidence="6" type="primary">glgX_1</name>
    <name evidence="6" type="ORF">theurythT_02220</name>
</gene>
<keyword evidence="7" id="KW-1185">Reference proteome</keyword>
<dbReference type="SUPFAM" id="SSF81296">
    <property type="entry name" value="E set domains"/>
    <property type="match status" value="1"/>
</dbReference>
<dbReference type="PANTHER" id="PTHR43002">
    <property type="entry name" value="GLYCOGEN DEBRANCHING ENZYME"/>
    <property type="match status" value="1"/>
</dbReference>
<comment type="caution">
    <text evidence="6">The sequence shown here is derived from an EMBL/GenBank/DDBJ whole genome shotgun (WGS) entry which is preliminary data.</text>
</comment>
<dbReference type="InterPro" id="IPR013783">
    <property type="entry name" value="Ig-like_fold"/>
</dbReference>
<dbReference type="InterPro" id="IPR017853">
    <property type="entry name" value="GH"/>
</dbReference>
<proteinExistence type="inferred from homology"/>
<name>A0ABQ6H1X8_9GAMM</name>
<dbReference type="InterPro" id="IPR013780">
    <property type="entry name" value="Glyco_hydro_b"/>
</dbReference>
<dbReference type="InterPro" id="IPR011837">
    <property type="entry name" value="Glycogen_debranch_GlgX"/>
</dbReference>
<organism evidence="6 7">
    <name type="scientific">Thalassotalea eurytherma</name>
    <dbReference type="NCBI Taxonomy" id="1144278"/>
    <lineage>
        <taxon>Bacteria</taxon>
        <taxon>Pseudomonadati</taxon>
        <taxon>Pseudomonadota</taxon>
        <taxon>Gammaproteobacteria</taxon>
        <taxon>Alteromonadales</taxon>
        <taxon>Colwelliaceae</taxon>
        <taxon>Thalassotalea</taxon>
    </lineage>
</organism>
<dbReference type="CDD" id="cd11326">
    <property type="entry name" value="AmyAc_Glg_debranch"/>
    <property type="match status" value="1"/>
</dbReference>
<accession>A0ABQ6H1X8</accession>
<dbReference type="EMBL" id="BSSU01000001">
    <property type="protein sequence ID" value="GLX80770.1"/>
    <property type="molecule type" value="Genomic_DNA"/>
</dbReference>
<dbReference type="Proteomes" id="UP001157133">
    <property type="component" value="Unassembled WGS sequence"/>
</dbReference>
<dbReference type="SUPFAM" id="SSF51445">
    <property type="entry name" value="(Trans)glycosidases"/>
    <property type="match status" value="1"/>
</dbReference>
<reference evidence="6 7" key="1">
    <citation type="submission" date="2023-03" db="EMBL/GenBank/DDBJ databases">
        <title>Draft genome sequence of Thalassotalea eurytherma JCM 18482T.</title>
        <authorList>
            <person name="Sawabe T."/>
        </authorList>
    </citation>
    <scope>NUCLEOTIDE SEQUENCE [LARGE SCALE GENOMIC DNA]</scope>
    <source>
        <strain evidence="6 7">JCM 18482</strain>
    </source>
</reference>
<dbReference type="Gene3D" id="2.60.40.1180">
    <property type="entry name" value="Golgi alpha-mannosidase II"/>
    <property type="match status" value="1"/>
</dbReference>
<dbReference type="InterPro" id="IPR004193">
    <property type="entry name" value="Glyco_hydro_13_N"/>
</dbReference>
<evidence type="ECO:0000256" key="1">
    <source>
        <dbReference type="ARBA" id="ARBA00008061"/>
    </source>
</evidence>
<evidence type="ECO:0000256" key="2">
    <source>
        <dbReference type="ARBA" id="ARBA00022801"/>
    </source>
</evidence>
<dbReference type="RefSeq" id="WP_284206085.1">
    <property type="nucleotide sequence ID" value="NZ_BSSU01000001.1"/>
</dbReference>
<keyword evidence="2" id="KW-0378">Hydrolase</keyword>
<evidence type="ECO:0000256" key="4">
    <source>
        <dbReference type="SAM" id="MobiDB-lite"/>
    </source>
</evidence>
<comment type="similarity">
    <text evidence="1">Belongs to the glycosyl hydrolase 13 family.</text>
</comment>
<dbReference type="CDD" id="cd02856">
    <property type="entry name" value="E_set_GDE_Isoamylase_N"/>
    <property type="match status" value="1"/>
</dbReference>
<protein>
    <submittedName>
        <fullName evidence="6">Glycogen operon protein GlgX homolog</fullName>
    </submittedName>
</protein>
<dbReference type="NCBIfam" id="TIGR02100">
    <property type="entry name" value="glgX_debranch"/>
    <property type="match status" value="1"/>
</dbReference>
<dbReference type="Gene3D" id="3.20.20.80">
    <property type="entry name" value="Glycosidases"/>
    <property type="match status" value="1"/>
</dbReference>
<dbReference type="Gene3D" id="2.60.40.10">
    <property type="entry name" value="Immunoglobulins"/>
    <property type="match status" value="1"/>
</dbReference>
<evidence type="ECO:0000313" key="6">
    <source>
        <dbReference type="EMBL" id="GLX80770.1"/>
    </source>
</evidence>
<dbReference type="InterPro" id="IPR044505">
    <property type="entry name" value="GlgX_Isoamylase_N_E_set"/>
</dbReference>
<evidence type="ECO:0000259" key="5">
    <source>
        <dbReference type="SMART" id="SM00642"/>
    </source>
</evidence>
<keyword evidence="3" id="KW-0326">Glycosidase</keyword>
<dbReference type="InterPro" id="IPR006047">
    <property type="entry name" value="GH13_cat_dom"/>
</dbReference>
<evidence type="ECO:0000256" key="3">
    <source>
        <dbReference type="ARBA" id="ARBA00023295"/>
    </source>
</evidence>